<evidence type="ECO:0000313" key="5">
    <source>
        <dbReference type="EMBL" id="MED7827275.1"/>
    </source>
</evidence>
<feature type="domain" description="4Fe-4S ferredoxin-type" evidence="4">
    <location>
        <begin position="346"/>
        <end position="374"/>
    </location>
</feature>
<name>A0ABU7FTP4_9ACTN</name>
<gene>
    <name evidence="5" type="ORF">VXC91_36555</name>
</gene>
<proteinExistence type="predicted"/>
<accession>A0ABU7FTP4</accession>
<keyword evidence="1" id="KW-0479">Metal-binding</keyword>
<keyword evidence="6" id="KW-1185">Reference proteome</keyword>
<dbReference type="PANTHER" id="PTHR40447:SF1">
    <property type="entry name" value="ANAEROBIC SULFITE REDUCTASE SUBUNIT A"/>
    <property type="match status" value="1"/>
</dbReference>
<keyword evidence="2" id="KW-0408">Iron</keyword>
<comment type="caution">
    <text evidence="5">The sequence shown here is derived from an EMBL/GenBank/DDBJ whole genome shotgun (WGS) entry which is preliminary data.</text>
</comment>
<dbReference type="Gene3D" id="1.10.1060.10">
    <property type="entry name" value="Alpha-helical ferredoxin"/>
    <property type="match status" value="1"/>
</dbReference>
<dbReference type="RefSeq" id="WP_329511658.1">
    <property type="nucleotide sequence ID" value="NZ_BAAAYZ010000061.1"/>
</dbReference>
<evidence type="ECO:0000313" key="6">
    <source>
        <dbReference type="Proteomes" id="UP001333996"/>
    </source>
</evidence>
<dbReference type="SUPFAM" id="SSF46548">
    <property type="entry name" value="alpha-helical ferredoxin"/>
    <property type="match status" value="1"/>
</dbReference>
<evidence type="ECO:0000259" key="4">
    <source>
        <dbReference type="PROSITE" id="PS51379"/>
    </source>
</evidence>
<dbReference type="PANTHER" id="PTHR40447">
    <property type="entry name" value="ANAEROBIC SULFITE REDUCTASE SUBUNIT A"/>
    <property type="match status" value="1"/>
</dbReference>
<evidence type="ECO:0000256" key="1">
    <source>
        <dbReference type="ARBA" id="ARBA00022723"/>
    </source>
</evidence>
<dbReference type="InterPro" id="IPR017896">
    <property type="entry name" value="4Fe4S_Fe-S-bd"/>
</dbReference>
<dbReference type="PROSITE" id="PS00198">
    <property type="entry name" value="4FE4S_FER_1"/>
    <property type="match status" value="2"/>
</dbReference>
<evidence type="ECO:0000256" key="2">
    <source>
        <dbReference type="ARBA" id="ARBA00023004"/>
    </source>
</evidence>
<dbReference type="Proteomes" id="UP001333996">
    <property type="component" value="Unassembled WGS sequence"/>
</dbReference>
<dbReference type="Pfam" id="PF17179">
    <property type="entry name" value="Fer4_22"/>
    <property type="match status" value="1"/>
</dbReference>
<dbReference type="InterPro" id="IPR009051">
    <property type="entry name" value="Helical_ferredxn"/>
</dbReference>
<dbReference type="EMBL" id="JAYWVC010000218">
    <property type="protein sequence ID" value="MED7827275.1"/>
    <property type="molecule type" value="Genomic_DNA"/>
</dbReference>
<keyword evidence="3" id="KW-0411">Iron-sulfur</keyword>
<dbReference type="InterPro" id="IPR017900">
    <property type="entry name" value="4Fe4S_Fe_S_CS"/>
</dbReference>
<dbReference type="PROSITE" id="PS51379">
    <property type="entry name" value="4FE4S_FER_2"/>
    <property type="match status" value="2"/>
</dbReference>
<evidence type="ECO:0000256" key="3">
    <source>
        <dbReference type="ARBA" id="ARBA00023014"/>
    </source>
</evidence>
<organism evidence="5 6">
    <name type="scientific">Streptomyces chiangmaiensis</name>
    <dbReference type="NCBI Taxonomy" id="766497"/>
    <lineage>
        <taxon>Bacteria</taxon>
        <taxon>Bacillati</taxon>
        <taxon>Actinomycetota</taxon>
        <taxon>Actinomycetes</taxon>
        <taxon>Kitasatosporales</taxon>
        <taxon>Streptomycetaceae</taxon>
        <taxon>Streptomyces</taxon>
    </lineage>
</organism>
<protein>
    <submittedName>
        <fullName evidence="5">4Fe-4S dicluster domain-containing protein</fullName>
    </submittedName>
</protein>
<reference evidence="5" key="1">
    <citation type="submission" date="2024-01" db="EMBL/GenBank/DDBJ databases">
        <title>First draft genome sequence data of TA4-1, the type strain of Gram-positive actinobacterium Streptomyces chiangmaiensis.</title>
        <authorList>
            <person name="Yasawong M."/>
            <person name="Nantapong N."/>
        </authorList>
    </citation>
    <scope>NUCLEOTIDE SEQUENCE</scope>
    <source>
        <strain evidence="5">TA4-1</strain>
    </source>
</reference>
<sequence length="389" mass="42559">MTDTPNAGAALDGQSEAVLDSDALHALVRVLQQRGRAVIGPTVRDQAIVLAELDSGDDLPHGWGVELEAGRYRIRRRVDTAVFAHSAGPQSWKSFLHPQRVRQWTADRGSDGELTVREEKPQSVSYAFLGVRACDLRAIRILDRVMIGGRFPDPAYGSRRTSAFLIAVECTEPGATCFCVSMDSGPAVDTGYDLVLTEVLDGAGHRFLCRSGSEEGAAVLAALPRQSADDTTRTAAADAVRKAAAHMGRSMPPVDLHALMRDTLEADRWDDVTARCLNCGNCTMVCPTCFCTTTEDVSDLTGDHAERWRRWDSCYDLDFTLLHGGPVRASKRSRYRQWLTHKIGTWHDQFGSTGCVGCGRCIVWCPTGIDLTEEAHALHREAAEKRTSG</sequence>
<feature type="domain" description="4Fe-4S ferredoxin-type" evidence="4">
    <location>
        <begin position="265"/>
        <end position="296"/>
    </location>
</feature>